<dbReference type="AlphaFoldDB" id="A0A1I4L723"/>
<gene>
    <name evidence="1" type="primary">lutC</name>
    <name evidence="3" type="ORF">SAMN04487943_104407</name>
</gene>
<dbReference type="InterPro" id="IPR022823">
    <property type="entry name" value="LutC"/>
</dbReference>
<evidence type="ECO:0000259" key="2">
    <source>
        <dbReference type="Pfam" id="PF02589"/>
    </source>
</evidence>
<dbReference type="RefSeq" id="WP_091483550.1">
    <property type="nucleotide sequence ID" value="NZ_FOTR01000004.1"/>
</dbReference>
<dbReference type="InterPro" id="IPR024185">
    <property type="entry name" value="FTHF_cligase-like_sf"/>
</dbReference>
<reference evidence="4" key="1">
    <citation type="submission" date="2016-10" db="EMBL/GenBank/DDBJ databases">
        <authorList>
            <person name="Varghese N."/>
            <person name="Submissions S."/>
        </authorList>
    </citation>
    <scope>NUCLEOTIDE SEQUENCE [LARGE SCALE GENOMIC DNA]</scope>
    <source>
        <strain evidence="4">CGMCC 1.4250</strain>
    </source>
</reference>
<comment type="function">
    <text evidence="1">Is involved in L-lactate degradation and allows cells to grow with lactate as the sole carbon source.</text>
</comment>
<sequence>MPKGNIINREAFLANIRAKIGGISSDKPVEKPAWTTEPQKKVLEGYDRDQLITVLREQCKEIHTDFYQTTLQDLSETITSVMKEYESETVVYSDDPRFENAKIEDYITSLNAFKWDRTDREGSIKIAEKADVGITFSDITLAESGTVVLLNDKGQGRSVSLLPANYIAIIPKSTIVKRMTQATDYIHAQVEKGEDIASCINFITGPSNSADIEMNLVVGVHGPIHAAYIVVDDL</sequence>
<evidence type="ECO:0000256" key="1">
    <source>
        <dbReference type="HAMAP-Rule" id="MF_02104"/>
    </source>
</evidence>
<dbReference type="InterPro" id="IPR037171">
    <property type="entry name" value="NagB/RpiA_transferase-like"/>
</dbReference>
<dbReference type="EMBL" id="FOTR01000004">
    <property type="protein sequence ID" value="SFL86804.1"/>
    <property type="molecule type" value="Genomic_DNA"/>
</dbReference>
<dbReference type="SUPFAM" id="SSF100950">
    <property type="entry name" value="NagB/RpiA/CoA transferase-like"/>
    <property type="match status" value="1"/>
</dbReference>
<protein>
    <recommendedName>
        <fullName evidence="1">Lactate utilization protein C</fullName>
    </recommendedName>
</protein>
<dbReference type="HAMAP" id="MF_02104">
    <property type="entry name" value="LutC"/>
    <property type="match status" value="1"/>
</dbReference>
<evidence type="ECO:0000313" key="3">
    <source>
        <dbReference type="EMBL" id="SFL86804.1"/>
    </source>
</evidence>
<comment type="similarity">
    <text evidence="1">Belongs to the LutC/YkgG family.</text>
</comment>
<dbReference type="Proteomes" id="UP000198565">
    <property type="component" value="Unassembled WGS sequence"/>
</dbReference>
<accession>A0A1I4L723</accession>
<dbReference type="PANTHER" id="PTHR43682:SF1">
    <property type="entry name" value="LACTATE UTILIZATION PROTEIN C"/>
    <property type="match status" value="1"/>
</dbReference>
<dbReference type="PANTHER" id="PTHR43682">
    <property type="entry name" value="LACTATE UTILIZATION PROTEIN C"/>
    <property type="match status" value="1"/>
</dbReference>
<keyword evidence="4" id="KW-1185">Reference proteome</keyword>
<name>A0A1I4L723_9BACI</name>
<feature type="domain" description="LUD" evidence="2">
    <location>
        <begin position="54"/>
        <end position="231"/>
    </location>
</feature>
<organism evidence="3 4">
    <name type="scientific">Gracilibacillus orientalis</name>
    <dbReference type="NCBI Taxonomy" id="334253"/>
    <lineage>
        <taxon>Bacteria</taxon>
        <taxon>Bacillati</taxon>
        <taxon>Bacillota</taxon>
        <taxon>Bacilli</taxon>
        <taxon>Bacillales</taxon>
        <taxon>Bacillaceae</taxon>
        <taxon>Gracilibacillus</taxon>
    </lineage>
</organism>
<proteinExistence type="inferred from homology"/>
<dbReference type="Gene3D" id="3.40.50.10420">
    <property type="entry name" value="NagB/RpiA/CoA transferase-like"/>
    <property type="match status" value="1"/>
</dbReference>
<dbReference type="GO" id="GO:0006089">
    <property type="term" value="P:lactate metabolic process"/>
    <property type="evidence" value="ECO:0007669"/>
    <property type="project" value="UniProtKB-UniRule"/>
</dbReference>
<dbReference type="STRING" id="334253.SAMN04487943_104407"/>
<dbReference type="InterPro" id="IPR003741">
    <property type="entry name" value="LUD_dom"/>
</dbReference>
<evidence type="ECO:0000313" key="4">
    <source>
        <dbReference type="Proteomes" id="UP000198565"/>
    </source>
</evidence>
<dbReference type="Pfam" id="PF02589">
    <property type="entry name" value="LUD_dom"/>
    <property type="match status" value="1"/>
</dbReference>
<dbReference type="OrthoDB" id="9794157at2"/>